<sequence>MREMTNELFQVEPPPTGEIEDAVREAFDDLDAKGVLGPIEKAKRAALTKAAAALDRSLNGGAPSVATSNVLKNVLESLDSLPRPAEGTDRELDAFDAALAELTRDALTAS</sequence>
<name>A0A8S5U302_9CAUD</name>
<protein>
    <submittedName>
        <fullName evidence="1">Uncharacterized protein</fullName>
    </submittedName>
</protein>
<evidence type="ECO:0000313" key="1">
    <source>
        <dbReference type="EMBL" id="DAF88818.1"/>
    </source>
</evidence>
<accession>A0A8S5U302</accession>
<reference evidence="1" key="1">
    <citation type="journal article" date="2021" name="Proc. Natl. Acad. Sci. U.S.A.">
        <title>A Catalog of Tens of Thousands of Viruses from Human Metagenomes Reveals Hidden Associations with Chronic Diseases.</title>
        <authorList>
            <person name="Tisza M.J."/>
            <person name="Buck C.B."/>
        </authorList>
    </citation>
    <scope>NUCLEOTIDE SEQUENCE</scope>
    <source>
        <strain evidence="1">CtcRb7</strain>
    </source>
</reference>
<dbReference type="EMBL" id="BK015996">
    <property type="protein sequence ID" value="DAF88818.1"/>
    <property type="molecule type" value="Genomic_DNA"/>
</dbReference>
<organism evidence="1">
    <name type="scientific">Siphoviridae sp. ctcRb7</name>
    <dbReference type="NCBI Taxonomy" id="2825572"/>
    <lineage>
        <taxon>Viruses</taxon>
        <taxon>Duplodnaviria</taxon>
        <taxon>Heunggongvirae</taxon>
        <taxon>Uroviricota</taxon>
        <taxon>Caudoviricetes</taxon>
    </lineage>
</organism>
<proteinExistence type="predicted"/>